<sequence length="74" mass="8007">MDSVAIVEDTLATALVNEVNKDIISKLITVSKRFDDKALGITNGFIDLSTRTDPLWQIGRDINSMIGAAAAKML</sequence>
<accession>A0A8S5UM56</accession>
<comment type="subcellular location">
    <subcellularLocation>
        <location evidence="1">Virion</location>
    </subcellularLocation>
</comment>
<dbReference type="EMBL" id="BK016109">
    <property type="protein sequence ID" value="DAF95462.1"/>
    <property type="molecule type" value="Genomic_DNA"/>
</dbReference>
<protein>
    <submittedName>
        <fullName evidence="4">Capsid vertex protein</fullName>
    </submittedName>
</protein>
<keyword evidence="2" id="KW-0167">Capsid protein</keyword>
<organism evidence="4">
    <name type="scientific">Myoviridae sp. ctCo31</name>
    <dbReference type="NCBI Taxonomy" id="2825053"/>
    <lineage>
        <taxon>Viruses</taxon>
        <taxon>Duplodnaviria</taxon>
        <taxon>Heunggongvirae</taxon>
        <taxon>Uroviricota</taxon>
        <taxon>Caudoviricetes</taxon>
    </lineage>
</organism>
<dbReference type="Pfam" id="PF07068">
    <property type="entry name" value="Gp23"/>
    <property type="match status" value="1"/>
</dbReference>
<evidence type="ECO:0000256" key="1">
    <source>
        <dbReference type="ARBA" id="ARBA00004328"/>
    </source>
</evidence>
<keyword evidence="3" id="KW-0946">Virion</keyword>
<dbReference type="GO" id="GO:0019028">
    <property type="term" value="C:viral capsid"/>
    <property type="evidence" value="ECO:0007669"/>
    <property type="project" value="UniProtKB-KW"/>
</dbReference>
<dbReference type="InterPro" id="IPR010762">
    <property type="entry name" value="Gp23/Gp24_T4-like"/>
</dbReference>
<reference evidence="4" key="1">
    <citation type="journal article" date="2021" name="Proc. Natl. Acad. Sci. U.S.A.">
        <title>A Catalog of Tens of Thousands of Viruses from Human Metagenomes Reveals Hidden Associations with Chronic Diseases.</title>
        <authorList>
            <person name="Tisza M.J."/>
            <person name="Buck C.B."/>
        </authorList>
    </citation>
    <scope>NUCLEOTIDE SEQUENCE</scope>
    <source>
        <strain evidence="4">CtCo31</strain>
    </source>
</reference>
<evidence type="ECO:0000313" key="4">
    <source>
        <dbReference type="EMBL" id="DAF95462.1"/>
    </source>
</evidence>
<name>A0A8S5UM56_9CAUD</name>
<proteinExistence type="predicted"/>
<evidence type="ECO:0000256" key="2">
    <source>
        <dbReference type="ARBA" id="ARBA00022561"/>
    </source>
</evidence>
<evidence type="ECO:0000256" key="3">
    <source>
        <dbReference type="ARBA" id="ARBA00022844"/>
    </source>
</evidence>